<dbReference type="EC" id="4.1.1.112" evidence="2"/>
<keyword evidence="3" id="KW-0479">Metal-binding</keyword>
<comment type="catalytic activity">
    <reaction evidence="13">
        <text>oxaloacetate + H(+) = pyruvate + CO2</text>
        <dbReference type="Rhea" id="RHEA:15641"/>
        <dbReference type="ChEBI" id="CHEBI:15361"/>
        <dbReference type="ChEBI" id="CHEBI:15378"/>
        <dbReference type="ChEBI" id="CHEBI:16452"/>
        <dbReference type="ChEBI" id="CHEBI:16526"/>
        <dbReference type="EC" id="4.1.1.112"/>
    </reaction>
</comment>
<dbReference type="Proteomes" id="UP000887568">
    <property type="component" value="Unplaced"/>
</dbReference>
<keyword evidence="17" id="KW-1185">Reference proteome</keyword>
<dbReference type="FunFam" id="3.90.850.10:FF:000003">
    <property type="entry name" value="Fumarylacetoacetate hydrolase domain-containing 1"/>
    <property type="match status" value="1"/>
</dbReference>
<evidence type="ECO:0000256" key="8">
    <source>
        <dbReference type="ARBA" id="ARBA00044911"/>
    </source>
</evidence>
<evidence type="ECO:0000313" key="16">
    <source>
        <dbReference type="EnsemblMetazoa" id="XP_038057825.1"/>
    </source>
</evidence>
<evidence type="ECO:0000256" key="4">
    <source>
        <dbReference type="ARBA" id="ARBA00032305"/>
    </source>
</evidence>
<name>A0A914A2F3_PATMI</name>
<dbReference type="GO" id="GO:0018773">
    <property type="term" value="F:acetylpyruvate hydrolase activity"/>
    <property type="evidence" value="ECO:0007669"/>
    <property type="project" value="TreeGrafter"/>
</dbReference>
<proteinExistence type="inferred from homology"/>
<evidence type="ECO:0000256" key="3">
    <source>
        <dbReference type="ARBA" id="ARBA00022723"/>
    </source>
</evidence>
<dbReference type="AlphaFoldDB" id="A0A914A2F3"/>
<comment type="catalytic activity">
    <reaction evidence="12">
        <text>3-fumarylpyruvate + H2O = fumarate + pyruvate + H(+)</text>
        <dbReference type="Rhea" id="RHEA:26168"/>
        <dbReference type="ChEBI" id="CHEBI:15361"/>
        <dbReference type="ChEBI" id="CHEBI:15377"/>
        <dbReference type="ChEBI" id="CHEBI:15378"/>
        <dbReference type="ChEBI" id="CHEBI:16854"/>
        <dbReference type="ChEBI" id="CHEBI:29806"/>
    </reaction>
</comment>
<dbReference type="InterPro" id="IPR011234">
    <property type="entry name" value="Fumarylacetoacetase-like_C"/>
</dbReference>
<evidence type="ECO:0000256" key="14">
    <source>
        <dbReference type="ARBA" id="ARBA00048846"/>
    </source>
</evidence>
<comment type="catalytic activity">
    <reaction evidence="14">
        <text>acetylpyruvate + H2O = acetate + pyruvate + H(+)</text>
        <dbReference type="Rhea" id="RHEA:16097"/>
        <dbReference type="ChEBI" id="CHEBI:15360"/>
        <dbReference type="ChEBI" id="CHEBI:15361"/>
        <dbReference type="ChEBI" id="CHEBI:15377"/>
        <dbReference type="ChEBI" id="CHEBI:15378"/>
        <dbReference type="ChEBI" id="CHEBI:30089"/>
    </reaction>
</comment>
<evidence type="ECO:0000256" key="2">
    <source>
        <dbReference type="ARBA" id="ARBA00012947"/>
    </source>
</evidence>
<dbReference type="OrthoDB" id="411064at2759"/>
<comment type="catalytic activity">
    <reaction evidence="8">
        <text>oxaloacetate = enol-oxaloacetate</text>
        <dbReference type="Rhea" id="RHEA:16021"/>
        <dbReference type="ChEBI" id="CHEBI:16452"/>
        <dbReference type="ChEBI" id="CHEBI:17479"/>
        <dbReference type="EC" id="5.3.2.2"/>
    </reaction>
    <physiologicalReaction direction="right-to-left" evidence="8">
        <dbReference type="Rhea" id="RHEA:16023"/>
    </physiologicalReaction>
</comment>
<organism evidence="16 17">
    <name type="scientific">Patiria miniata</name>
    <name type="common">Bat star</name>
    <name type="synonym">Asterina miniata</name>
    <dbReference type="NCBI Taxonomy" id="46514"/>
    <lineage>
        <taxon>Eukaryota</taxon>
        <taxon>Metazoa</taxon>
        <taxon>Echinodermata</taxon>
        <taxon>Eleutherozoa</taxon>
        <taxon>Asterozoa</taxon>
        <taxon>Asteroidea</taxon>
        <taxon>Valvatacea</taxon>
        <taxon>Valvatida</taxon>
        <taxon>Asterinidae</taxon>
        <taxon>Patiria</taxon>
    </lineage>
</organism>
<dbReference type="EnsemblMetazoa" id="XM_038201897.1">
    <property type="protein sequence ID" value="XP_038057825.1"/>
    <property type="gene ID" value="LOC119729286"/>
</dbReference>
<evidence type="ECO:0000256" key="9">
    <source>
        <dbReference type="ARBA" id="ARBA00044973"/>
    </source>
</evidence>
<reference evidence="16" key="1">
    <citation type="submission" date="2022-11" db="UniProtKB">
        <authorList>
            <consortium name="EnsemblMetazoa"/>
        </authorList>
    </citation>
    <scope>IDENTIFICATION</scope>
</reference>
<dbReference type="GO" id="GO:0008948">
    <property type="term" value="F:oxaloacetate decarboxylase activity"/>
    <property type="evidence" value="ECO:0007669"/>
    <property type="project" value="UniProtKB-EC"/>
</dbReference>
<dbReference type="RefSeq" id="XP_038057825.1">
    <property type="nucleotide sequence ID" value="XM_038201897.1"/>
</dbReference>
<dbReference type="InterPro" id="IPR036663">
    <property type="entry name" value="Fumarylacetoacetase_C_sf"/>
</dbReference>
<evidence type="ECO:0000256" key="7">
    <source>
        <dbReference type="ARBA" id="ARBA00044830"/>
    </source>
</evidence>
<dbReference type="GeneID" id="119729286"/>
<sequence length="224" mass="24019">MAAPSLSRFVETGRKIICVGRNYAAHAAELGNTIPAEPIIFLKPTTAFITEGTPIRAPPGCNNLHHEVELGVVISRPGRDIPESSAMDHVGGYTLALDMTARDLQDAAKKKGAPWTLAKMFDTSCPVSGFLGRDEVPDPHNFRLWLKVNDEMRQDGNTSDMIFKIPALLSYISRYMSLQEGDLVLTGTPSGVGPVQGGDVITCGLSDGSSTDKVNMSFTVAEGI</sequence>
<comment type="catalytic activity">
    <reaction evidence="11">
        <text>a 3-acylpyruvate + H2O = a carboxylate + pyruvate + H(+)</text>
        <dbReference type="Rhea" id="RHEA:19009"/>
        <dbReference type="ChEBI" id="CHEBI:15361"/>
        <dbReference type="ChEBI" id="CHEBI:15377"/>
        <dbReference type="ChEBI" id="CHEBI:15378"/>
        <dbReference type="ChEBI" id="CHEBI:29067"/>
        <dbReference type="ChEBI" id="CHEBI:57278"/>
        <dbReference type="EC" id="3.7.1.5"/>
    </reaction>
</comment>
<dbReference type="OMA" id="NCRKVIC"/>
<protein>
    <recommendedName>
        <fullName evidence="10">Oxaloacetate tautomerase FAHD1, mitochondrial</fullName>
        <ecNumber evidence="5">3.7.1.5</ecNumber>
        <ecNumber evidence="2">4.1.1.112</ecNumber>
        <ecNumber evidence="9">5.3.2.2</ecNumber>
    </recommendedName>
    <alternativeName>
        <fullName evidence="7">Acylpyruvase FAHD1</fullName>
    </alternativeName>
    <alternativeName>
        <fullName evidence="6">Fumarylacetoacetate hydrolase domain-containing protein 1</fullName>
    </alternativeName>
    <alternativeName>
        <fullName evidence="4">Oxaloacetate decarboxylase</fullName>
    </alternativeName>
</protein>
<dbReference type="GO" id="GO:0019752">
    <property type="term" value="P:carboxylic acid metabolic process"/>
    <property type="evidence" value="ECO:0007669"/>
    <property type="project" value="UniProtKB-ARBA"/>
</dbReference>
<dbReference type="GO" id="GO:0047621">
    <property type="term" value="F:acylpyruvate hydrolase activity"/>
    <property type="evidence" value="ECO:0007669"/>
    <property type="project" value="UniProtKB-EC"/>
</dbReference>
<evidence type="ECO:0000256" key="11">
    <source>
        <dbReference type="ARBA" id="ARBA00047858"/>
    </source>
</evidence>
<dbReference type="NCBIfam" id="NF007967">
    <property type="entry name" value="PRK10691.1"/>
    <property type="match status" value="1"/>
</dbReference>
<dbReference type="EC" id="5.3.2.2" evidence="9"/>
<evidence type="ECO:0000313" key="17">
    <source>
        <dbReference type="Proteomes" id="UP000887568"/>
    </source>
</evidence>
<accession>A0A914A2F3</accession>
<evidence type="ECO:0000256" key="1">
    <source>
        <dbReference type="ARBA" id="ARBA00010211"/>
    </source>
</evidence>
<evidence type="ECO:0000256" key="6">
    <source>
        <dbReference type="ARBA" id="ARBA00042340"/>
    </source>
</evidence>
<dbReference type="GO" id="GO:0005739">
    <property type="term" value="C:mitochondrion"/>
    <property type="evidence" value="ECO:0007669"/>
    <property type="project" value="TreeGrafter"/>
</dbReference>
<feature type="domain" description="Fumarylacetoacetase-like C-terminal" evidence="15">
    <location>
        <begin position="15"/>
        <end position="206"/>
    </location>
</feature>
<evidence type="ECO:0000256" key="5">
    <source>
        <dbReference type="ARBA" id="ARBA00039040"/>
    </source>
</evidence>
<dbReference type="GO" id="GO:0050163">
    <property type="term" value="F:oxaloacetate tautomerase activity"/>
    <property type="evidence" value="ECO:0007669"/>
    <property type="project" value="UniProtKB-EC"/>
</dbReference>
<dbReference type="GO" id="GO:0046872">
    <property type="term" value="F:metal ion binding"/>
    <property type="evidence" value="ECO:0007669"/>
    <property type="project" value="UniProtKB-KW"/>
</dbReference>
<dbReference type="Gene3D" id="3.90.850.10">
    <property type="entry name" value="Fumarylacetoacetase-like, C-terminal domain"/>
    <property type="match status" value="1"/>
</dbReference>
<evidence type="ECO:0000256" key="10">
    <source>
        <dbReference type="ARBA" id="ARBA00044980"/>
    </source>
</evidence>
<dbReference type="EC" id="3.7.1.5" evidence="5"/>
<dbReference type="Pfam" id="PF01557">
    <property type="entry name" value="FAA_hydrolase"/>
    <property type="match status" value="1"/>
</dbReference>
<comment type="similarity">
    <text evidence="1">Belongs to the FAH family.</text>
</comment>
<evidence type="ECO:0000256" key="13">
    <source>
        <dbReference type="ARBA" id="ARBA00047973"/>
    </source>
</evidence>
<dbReference type="PANTHER" id="PTHR11820">
    <property type="entry name" value="ACYLPYRUVASE"/>
    <property type="match status" value="1"/>
</dbReference>
<evidence type="ECO:0000256" key="12">
    <source>
        <dbReference type="ARBA" id="ARBA00047963"/>
    </source>
</evidence>
<dbReference type="PANTHER" id="PTHR11820:SF7">
    <property type="entry name" value="ACYLPYRUVASE FAHD1, MITOCHONDRIAL"/>
    <property type="match status" value="1"/>
</dbReference>
<evidence type="ECO:0000259" key="15">
    <source>
        <dbReference type="Pfam" id="PF01557"/>
    </source>
</evidence>
<dbReference type="CTD" id="81889"/>
<dbReference type="SUPFAM" id="SSF56529">
    <property type="entry name" value="FAH"/>
    <property type="match status" value="1"/>
</dbReference>